<dbReference type="EMBL" id="KL367551">
    <property type="protein sequence ID" value="KFD64735.1"/>
    <property type="molecule type" value="Genomic_DNA"/>
</dbReference>
<gene>
    <name evidence="1" type="ORF">M514_23058</name>
</gene>
<dbReference type="AlphaFoldDB" id="A0A085N5I9"/>
<protein>
    <submittedName>
        <fullName evidence="1">Uncharacterized protein</fullName>
    </submittedName>
</protein>
<proteinExistence type="predicted"/>
<evidence type="ECO:0000313" key="1">
    <source>
        <dbReference type="EMBL" id="KFD64735.1"/>
    </source>
</evidence>
<reference evidence="1" key="1">
    <citation type="journal article" date="2014" name="Nat. Genet.">
        <title>Genome and transcriptome of the porcine whipworm Trichuris suis.</title>
        <authorList>
            <person name="Jex A.R."/>
            <person name="Nejsum P."/>
            <person name="Schwarz E.M."/>
            <person name="Hu L."/>
            <person name="Young N.D."/>
            <person name="Hall R.S."/>
            <person name="Korhonen P.K."/>
            <person name="Liao S."/>
            <person name="Thamsborg S."/>
            <person name="Xia J."/>
            <person name="Xu P."/>
            <person name="Wang S."/>
            <person name="Scheerlinck J.P."/>
            <person name="Hofmann A."/>
            <person name="Sternberg P.W."/>
            <person name="Wang J."/>
            <person name="Gasser R.B."/>
        </authorList>
    </citation>
    <scope>NUCLEOTIDE SEQUENCE [LARGE SCALE GENOMIC DNA]</scope>
    <source>
        <strain evidence="1">DCEP-RM93F</strain>
    </source>
</reference>
<sequence>MAKFAASNKYWCLILCKRSAFVSGENAISPNGYLTSSRRQNSGDTSCRLSLKLVDSVLLVNSLTSIEMSYPYIRCAHPLYPKYSLEHLENGVFPIHISLRDTLMTFSQSQQLCVS</sequence>
<name>A0A085N5I9_9BILA</name>
<dbReference type="Proteomes" id="UP000030758">
    <property type="component" value="Unassembled WGS sequence"/>
</dbReference>
<accession>A0A085N5I9</accession>
<organism evidence="1">
    <name type="scientific">Trichuris suis</name>
    <name type="common">pig whipworm</name>
    <dbReference type="NCBI Taxonomy" id="68888"/>
    <lineage>
        <taxon>Eukaryota</taxon>
        <taxon>Metazoa</taxon>
        <taxon>Ecdysozoa</taxon>
        <taxon>Nematoda</taxon>
        <taxon>Enoplea</taxon>
        <taxon>Dorylaimia</taxon>
        <taxon>Trichinellida</taxon>
        <taxon>Trichuridae</taxon>
        <taxon>Trichuris</taxon>
    </lineage>
</organism>